<keyword evidence="3" id="KW-1185">Reference proteome</keyword>
<feature type="compositionally biased region" description="Polar residues" evidence="1">
    <location>
        <begin position="329"/>
        <end position="344"/>
    </location>
</feature>
<feature type="compositionally biased region" description="Basic and acidic residues" evidence="1">
    <location>
        <begin position="108"/>
        <end position="122"/>
    </location>
</feature>
<feature type="compositionally biased region" description="Basic and acidic residues" evidence="1">
    <location>
        <begin position="569"/>
        <end position="579"/>
    </location>
</feature>
<feature type="compositionally biased region" description="Pro residues" evidence="1">
    <location>
        <begin position="310"/>
        <end position="320"/>
    </location>
</feature>
<comment type="caution">
    <text evidence="2">The sequence shown here is derived from an EMBL/GenBank/DDBJ whole genome shotgun (WGS) entry which is preliminary data.</text>
</comment>
<feature type="region of interest" description="Disordered" evidence="1">
    <location>
        <begin position="100"/>
        <end position="375"/>
    </location>
</feature>
<feature type="region of interest" description="Disordered" evidence="1">
    <location>
        <begin position="528"/>
        <end position="579"/>
    </location>
</feature>
<feature type="compositionally biased region" description="Polar residues" evidence="1">
    <location>
        <begin position="528"/>
        <end position="546"/>
    </location>
</feature>
<accession>A0A9W8MPR9</accession>
<feature type="region of interest" description="Disordered" evidence="1">
    <location>
        <begin position="399"/>
        <end position="457"/>
    </location>
</feature>
<feature type="compositionally biased region" description="Polar residues" evidence="1">
    <location>
        <begin position="174"/>
        <end position="193"/>
    </location>
</feature>
<organism evidence="2 3">
    <name type="scientific">Agrocybe chaxingu</name>
    <dbReference type="NCBI Taxonomy" id="84603"/>
    <lineage>
        <taxon>Eukaryota</taxon>
        <taxon>Fungi</taxon>
        <taxon>Dikarya</taxon>
        <taxon>Basidiomycota</taxon>
        <taxon>Agaricomycotina</taxon>
        <taxon>Agaricomycetes</taxon>
        <taxon>Agaricomycetidae</taxon>
        <taxon>Agaricales</taxon>
        <taxon>Agaricineae</taxon>
        <taxon>Strophariaceae</taxon>
        <taxon>Agrocybe</taxon>
    </lineage>
</organism>
<evidence type="ECO:0000313" key="2">
    <source>
        <dbReference type="EMBL" id="KAJ3487457.1"/>
    </source>
</evidence>
<dbReference type="OrthoDB" id="3260940at2759"/>
<feature type="compositionally biased region" description="Low complexity" evidence="1">
    <location>
        <begin position="194"/>
        <end position="209"/>
    </location>
</feature>
<protein>
    <submittedName>
        <fullName evidence="2">Uncharacterized protein</fullName>
    </submittedName>
</protein>
<evidence type="ECO:0000256" key="1">
    <source>
        <dbReference type="SAM" id="MobiDB-lite"/>
    </source>
</evidence>
<name>A0A9W8MPR9_9AGAR</name>
<evidence type="ECO:0000313" key="3">
    <source>
        <dbReference type="Proteomes" id="UP001148786"/>
    </source>
</evidence>
<dbReference type="AlphaFoldDB" id="A0A9W8MPR9"/>
<dbReference type="EMBL" id="JANKHO010002937">
    <property type="protein sequence ID" value="KAJ3487457.1"/>
    <property type="molecule type" value="Genomic_DNA"/>
</dbReference>
<feature type="compositionally biased region" description="Polar residues" evidence="1">
    <location>
        <begin position="1"/>
        <end position="22"/>
    </location>
</feature>
<proteinExistence type="predicted"/>
<gene>
    <name evidence="2" type="ORF">NLJ89_g11711</name>
</gene>
<sequence length="579" mass="62155">MTSTPHAWPTANTLPQLPSDPTATIHLPSPSAEDTSFFSKFLARHPSTSSASSTANPRRRGCNILTSIPDAPPITSKAFFSGYADQSTFVQEIPVRSASLDMPLSRPAQEEERPSRKQKSENRFYNFLTRSRSRSVSNKEDSSTEVEPTTRPMPDLPQNARSPPGSLGRRSNIPIPTQSPGSKPASRLQSRPLSSTTTATNTTITPATPKAKKRPSTAIPSTTSPLVAASSKPAESRSRPTTPKPSGARKKLHDLFAIPLGRLSSSRSRSRSRPSTPHASPDVPPLPATPGTDDDPTPRPRKSSSHSIRGPPPPRSPSPTPERRVLRVTNATPNNESSTGSTAASVKITKFFSKGGSEQKKPGHQHSASGPPLLPPIPAFVSAPLKRVSSLHRRSVKDPILDQPQLGLPSSLPKIIHTPPTPAKNGNGTAESSKLPAPTRPGHHHAMKGSLDSGIRYRPPMGVLDEEIRAEFSHKDRGRAAGKAREAEAQAVPRPQPIKMSNSARSTKHGSFDFERPGWGAAMMQRAGSNGTTATQNTVASGWNQETAKERESKYGPGLAGVGTLQRDMSLKRAQEREE</sequence>
<feature type="region of interest" description="Disordered" evidence="1">
    <location>
        <begin position="1"/>
        <end position="31"/>
    </location>
</feature>
<dbReference type="Proteomes" id="UP001148786">
    <property type="component" value="Unassembled WGS sequence"/>
</dbReference>
<reference evidence="2" key="1">
    <citation type="submission" date="2022-07" db="EMBL/GenBank/DDBJ databases">
        <title>Genome Sequence of Agrocybe chaxingu.</title>
        <authorList>
            <person name="Buettner E."/>
        </authorList>
    </citation>
    <scope>NUCLEOTIDE SEQUENCE</scope>
    <source>
        <strain evidence="2">MP-N11</strain>
    </source>
</reference>